<keyword evidence="4" id="KW-1185">Reference proteome</keyword>
<dbReference type="InterPro" id="IPR043128">
    <property type="entry name" value="Rev_trsase/Diguanyl_cyclase"/>
</dbReference>
<dbReference type="InterPro" id="IPR000160">
    <property type="entry name" value="GGDEF_dom"/>
</dbReference>
<name>A0ABM8FP72_9BACT</name>
<evidence type="ECO:0000313" key="3">
    <source>
        <dbReference type="EMBL" id="BDY13490.1"/>
    </source>
</evidence>
<dbReference type="Proteomes" id="UP001321445">
    <property type="component" value="Chromosome"/>
</dbReference>
<dbReference type="EMBL" id="AP027370">
    <property type="protein sequence ID" value="BDY13490.1"/>
    <property type="molecule type" value="Genomic_DNA"/>
</dbReference>
<organism evidence="3 4">
    <name type="scientific">Hydrogenimonas cancrithermarum</name>
    <dbReference type="NCBI Taxonomy" id="2993563"/>
    <lineage>
        <taxon>Bacteria</taxon>
        <taxon>Pseudomonadati</taxon>
        <taxon>Campylobacterota</taxon>
        <taxon>Epsilonproteobacteria</taxon>
        <taxon>Campylobacterales</taxon>
        <taxon>Hydrogenimonadaceae</taxon>
        <taxon>Hydrogenimonas</taxon>
    </lineage>
</organism>
<dbReference type="SUPFAM" id="SSF55073">
    <property type="entry name" value="Nucleotide cyclase"/>
    <property type="match status" value="1"/>
</dbReference>
<feature type="domain" description="GGDEF" evidence="2">
    <location>
        <begin position="112"/>
        <end position="238"/>
    </location>
</feature>
<gene>
    <name evidence="3" type="ORF">HCR_18020</name>
</gene>
<keyword evidence="1" id="KW-0472">Membrane</keyword>
<dbReference type="Gene3D" id="3.30.70.270">
    <property type="match status" value="1"/>
</dbReference>
<dbReference type="Pfam" id="PF00990">
    <property type="entry name" value="GGDEF"/>
    <property type="match status" value="1"/>
</dbReference>
<accession>A0ABM8FP72</accession>
<dbReference type="RefSeq" id="WP_286336439.1">
    <property type="nucleotide sequence ID" value="NZ_AP027370.1"/>
</dbReference>
<protein>
    <recommendedName>
        <fullName evidence="2">GGDEF domain-containing protein</fullName>
    </recommendedName>
</protein>
<evidence type="ECO:0000256" key="1">
    <source>
        <dbReference type="SAM" id="Phobius"/>
    </source>
</evidence>
<reference evidence="3 4" key="1">
    <citation type="submission" date="2023-03" db="EMBL/GenBank/DDBJ databases">
        <title>Description of Hydrogenimonas sp. ISO32.</title>
        <authorList>
            <person name="Mino S."/>
            <person name="Fukazawa S."/>
            <person name="Sawabe T."/>
        </authorList>
    </citation>
    <scope>NUCLEOTIDE SEQUENCE [LARGE SCALE GENOMIC DNA]</scope>
    <source>
        <strain evidence="3 4">ISO32</strain>
    </source>
</reference>
<dbReference type="InterPro" id="IPR029787">
    <property type="entry name" value="Nucleotide_cyclase"/>
</dbReference>
<proteinExistence type="predicted"/>
<dbReference type="PROSITE" id="PS50887">
    <property type="entry name" value="GGDEF"/>
    <property type="match status" value="1"/>
</dbReference>
<evidence type="ECO:0000313" key="4">
    <source>
        <dbReference type="Proteomes" id="UP001321445"/>
    </source>
</evidence>
<sequence length="238" mass="27042">MQRRRYKILGALLGAIFLTSAAAWLPVLTEWLERFDLTASEAGRLAYAIFFVLAAVVSYAFVTELIRARMQIKRCDEVLNTSAAMEMHDKQLFHTMGKKQILLAKRNGWPVSMIALYLHPMQGNKAAGDISLQIKEMVLEELEKVMRGSDLAGSFAKNEYLIFLQNCSESQSKEIAKRIKKRFSDKRVEVDGKLYRIECKCGVTTLDAGAAELKRLMERAFDVLERAKEKTGNVIEHF</sequence>
<feature type="transmembrane region" description="Helical" evidence="1">
    <location>
        <begin position="46"/>
        <end position="66"/>
    </location>
</feature>
<keyword evidence="1" id="KW-1133">Transmembrane helix</keyword>
<keyword evidence="1" id="KW-0812">Transmembrane</keyword>
<evidence type="ECO:0000259" key="2">
    <source>
        <dbReference type="PROSITE" id="PS50887"/>
    </source>
</evidence>
<dbReference type="SMART" id="SM00267">
    <property type="entry name" value="GGDEF"/>
    <property type="match status" value="1"/>
</dbReference>